<evidence type="ECO:0000313" key="2">
    <source>
        <dbReference type="Proteomes" id="UP000594261"/>
    </source>
</evidence>
<dbReference type="SUPFAM" id="SSF52047">
    <property type="entry name" value="RNI-like"/>
    <property type="match status" value="1"/>
</dbReference>
<dbReference type="EMBL" id="LRBV02000005">
    <property type="status" value="NOT_ANNOTATED_CDS"/>
    <property type="molecule type" value="Genomic_DNA"/>
</dbReference>
<organism evidence="1 2">
    <name type="scientific">Quercus lobata</name>
    <name type="common">Valley oak</name>
    <dbReference type="NCBI Taxonomy" id="97700"/>
    <lineage>
        <taxon>Eukaryota</taxon>
        <taxon>Viridiplantae</taxon>
        <taxon>Streptophyta</taxon>
        <taxon>Embryophyta</taxon>
        <taxon>Tracheophyta</taxon>
        <taxon>Spermatophyta</taxon>
        <taxon>Magnoliopsida</taxon>
        <taxon>eudicotyledons</taxon>
        <taxon>Gunneridae</taxon>
        <taxon>Pentapetalae</taxon>
        <taxon>rosids</taxon>
        <taxon>fabids</taxon>
        <taxon>Fagales</taxon>
        <taxon>Fagaceae</taxon>
        <taxon>Quercus</taxon>
    </lineage>
</organism>
<reference evidence="1 2" key="1">
    <citation type="journal article" date="2016" name="G3 (Bethesda)">
        <title>First Draft Assembly and Annotation of the Genome of a California Endemic Oak Quercus lobata Nee (Fagaceae).</title>
        <authorList>
            <person name="Sork V.L."/>
            <person name="Fitz-Gibbon S.T."/>
            <person name="Puiu D."/>
            <person name="Crepeau M."/>
            <person name="Gugger P.F."/>
            <person name="Sherman R."/>
            <person name="Stevens K."/>
            <person name="Langley C.H."/>
            <person name="Pellegrini M."/>
            <person name="Salzberg S.L."/>
        </authorList>
    </citation>
    <scope>NUCLEOTIDE SEQUENCE [LARGE SCALE GENOMIC DNA]</scope>
    <source>
        <strain evidence="1 2">cv. SW786</strain>
    </source>
</reference>
<dbReference type="Proteomes" id="UP000594261">
    <property type="component" value="Chromosome 5"/>
</dbReference>
<sequence length="304" mass="34674">MASEDLAEECLKLLIRRNLIEVTKVRLDGIPKTCRMPTTIWDLFSTAAEVLVHSHDRNKILQYGPYVPYGWSDIRRLTNYVAKGIDPRFYDRLQYLRSYLSFNTESSGKFLDALVTPGGFGLLVVLDLENVYKPAMLSETLGKLLHPKHLGLRRTFLDSLPRSVGNKSVAKSYLYTLLRLRKLKLTFYSKFAEGIGDWISKLNDLRSLRLRSIDEFDRPSTLESGFLKRQHKLLELYLVGRLAGTIKSLLTLFPANLKVLTLSASKLEEDPMPVLGQLPLLNCLRLFHNSHLGKDMTCRAGEFP</sequence>
<protein>
    <submittedName>
        <fullName evidence="1">Uncharacterized protein</fullName>
    </submittedName>
</protein>
<keyword evidence="2" id="KW-1185">Reference proteome</keyword>
<evidence type="ECO:0000313" key="1">
    <source>
        <dbReference type="EnsemblPlants" id="QL05p003756:mrna"/>
    </source>
</evidence>
<dbReference type="InParanoid" id="A0A7N2LMM8"/>
<reference evidence="1" key="2">
    <citation type="submission" date="2021-01" db="UniProtKB">
        <authorList>
            <consortium name="EnsemblPlants"/>
        </authorList>
    </citation>
    <scope>IDENTIFICATION</scope>
</reference>
<dbReference type="InterPro" id="IPR032675">
    <property type="entry name" value="LRR_dom_sf"/>
</dbReference>
<accession>A0A7N2LMM8</accession>
<proteinExistence type="predicted"/>
<dbReference type="EnsemblPlants" id="QL05p003756:mrna">
    <property type="protein sequence ID" value="QL05p003756:mrna"/>
    <property type="gene ID" value="QL05p003756"/>
</dbReference>
<dbReference type="Gramene" id="QL05p003756:mrna">
    <property type="protein sequence ID" value="QL05p003756:mrna"/>
    <property type="gene ID" value="QL05p003756"/>
</dbReference>
<dbReference type="AlphaFoldDB" id="A0A7N2LMM8"/>
<dbReference type="Gene3D" id="3.80.10.10">
    <property type="entry name" value="Ribonuclease Inhibitor"/>
    <property type="match status" value="1"/>
</dbReference>
<name>A0A7N2LMM8_QUELO</name>